<dbReference type="OrthoDB" id="7735550at2759"/>
<dbReference type="AlphaFoldDB" id="A0A7D9HL91"/>
<proteinExistence type="predicted"/>
<dbReference type="InterPro" id="IPR002181">
    <property type="entry name" value="Fibrinogen_a/b/g_C_dom"/>
</dbReference>
<keyword evidence="2" id="KW-1185">Reference proteome</keyword>
<gene>
    <name evidence="1" type="ORF">PACLA_8A088010</name>
</gene>
<reference evidence="1" key="1">
    <citation type="submission" date="2020-04" db="EMBL/GenBank/DDBJ databases">
        <authorList>
            <person name="Alioto T."/>
            <person name="Alioto T."/>
            <person name="Gomez Garrido J."/>
        </authorList>
    </citation>
    <scope>NUCLEOTIDE SEQUENCE</scope>
    <source>
        <strain evidence="1">A484AB</strain>
    </source>
</reference>
<dbReference type="InterPro" id="IPR003609">
    <property type="entry name" value="Pan_app"/>
</dbReference>
<dbReference type="SMART" id="SM00186">
    <property type="entry name" value="FBG"/>
    <property type="match status" value="1"/>
</dbReference>
<dbReference type="Proteomes" id="UP001152795">
    <property type="component" value="Unassembled WGS sequence"/>
</dbReference>
<organism evidence="1 2">
    <name type="scientific">Paramuricea clavata</name>
    <name type="common">Red gorgonian</name>
    <name type="synonym">Violescent sea-whip</name>
    <dbReference type="NCBI Taxonomy" id="317549"/>
    <lineage>
        <taxon>Eukaryota</taxon>
        <taxon>Metazoa</taxon>
        <taxon>Cnidaria</taxon>
        <taxon>Anthozoa</taxon>
        <taxon>Octocorallia</taxon>
        <taxon>Malacalcyonacea</taxon>
        <taxon>Plexauridae</taxon>
        <taxon>Paramuricea</taxon>
    </lineage>
</organism>
<protein>
    <submittedName>
        <fullName evidence="1">Uncharacterized protein</fullName>
    </submittedName>
</protein>
<dbReference type="Pfam" id="PF00147">
    <property type="entry name" value="Fibrinogen_C"/>
    <property type="match status" value="1"/>
</dbReference>
<dbReference type="NCBIfam" id="NF040941">
    <property type="entry name" value="GGGWT_bact"/>
    <property type="match status" value="1"/>
</dbReference>
<name>A0A7D9HL91_PARCT</name>
<dbReference type="Gene3D" id="3.90.215.10">
    <property type="entry name" value="Gamma Fibrinogen, chain A, domain 1"/>
    <property type="match status" value="1"/>
</dbReference>
<dbReference type="InterPro" id="IPR036056">
    <property type="entry name" value="Fibrinogen-like_C"/>
</dbReference>
<feature type="non-terminal residue" evidence="1">
    <location>
        <position position="1"/>
    </location>
</feature>
<dbReference type="PANTHER" id="PTHR19143">
    <property type="entry name" value="FIBRINOGEN/TENASCIN/ANGIOPOEITIN"/>
    <property type="match status" value="1"/>
</dbReference>
<dbReference type="PROSITE" id="PS51406">
    <property type="entry name" value="FIBRINOGEN_C_2"/>
    <property type="match status" value="1"/>
</dbReference>
<dbReference type="SUPFAM" id="SSF56496">
    <property type="entry name" value="Fibrinogen C-terminal domain-like"/>
    <property type="match status" value="1"/>
</dbReference>
<comment type="caution">
    <text evidence="1">The sequence shown here is derived from an EMBL/GenBank/DDBJ whole genome shotgun (WGS) entry which is preliminary data.</text>
</comment>
<dbReference type="PROSITE" id="PS50948">
    <property type="entry name" value="PAN"/>
    <property type="match status" value="1"/>
</dbReference>
<evidence type="ECO:0000313" key="1">
    <source>
        <dbReference type="EMBL" id="CAB3985223.1"/>
    </source>
</evidence>
<dbReference type="Gene3D" id="3.50.4.10">
    <property type="entry name" value="Hepatocyte Growth Factor"/>
    <property type="match status" value="1"/>
</dbReference>
<evidence type="ECO:0000313" key="2">
    <source>
        <dbReference type="Proteomes" id="UP001152795"/>
    </source>
</evidence>
<dbReference type="InterPro" id="IPR050373">
    <property type="entry name" value="Fibrinogen_C-term_domain"/>
</dbReference>
<accession>A0A7D9HL91</accession>
<dbReference type="InterPro" id="IPR014716">
    <property type="entry name" value="Fibrinogen_a/b/g_C_1"/>
</dbReference>
<dbReference type="Pfam" id="PF00024">
    <property type="entry name" value="PAN_1"/>
    <property type="match status" value="1"/>
</dbReference>
<dbReference type="GO" id="GO:0005615">
    <property type="term" value="C:extracellular space"/>
    <property type="evidence" value="ECO:0007669"/>
    <property type="project" value="TreeGrafter"/>
</dbReference>
<sequence length="291" mass="33642">MDCAHLCLRENGQCRSVNFYQTLSDEGKPRFNCQLNNSTKEKFIQKFVRNPSFDYLEPKEIVNGVLVPMYASTENKVYKSCTQLYKEGVRNNGIYNIELDGKGTFSVRCDMKSSGGGWTVFQRRFNGSVDFYRNWTDYKSGFGDLSGDFWLGLDRIHQMSNNIENVLRIEMEDFEGERRYAQYRLFQVLNECEQYKLIIGNYSEIRDNSLVQITHGSLNPTTVSLLRCKKQIVIPFYKLLGIIAWRPFGGMSRTQYAVIMKLFNVVYPVMIVSLLLFSYVTSAVACRGESK</sequence>
<dbReference type="EMBL" id="CACRXK020000844">
    <property type="protein sequence ID" value="CAB3985223.1"/>
    <property type="molecule type" value="Genomic_DNA"/>
</dbReference>